<dbReference type="PANTHER" id="PTHR37423">
    <property type="entry name" value="SOLUBLE LYTIC MUREIN TRANSGLYCOSYLASE-RELATED"/>
    <property type="match status" value="1"/>
</dbReference>
<evidence type="ECO:0000259" key="2">
    <source>
        <dbReference type="Pfam" id="PF01464"/>
    </source>
</evidence>
<dbReference type="Pfam" id="PF01464">
    <property type="entry name" value="SLT"/>
    <property type="match status" value="1"/>
</dbReference>
<dbReference type="EMBL" id="JACVXB010000003">
    <property type="protein sequence ID" value="MBD0832302.1"/>
    <property type="molecule type" value="Genomic_DNA"/>
</dbReference>
<dbReference type="CDD" id="cd16894">
    <property type="entry name" value="MltD-like"/>
    <property type="match status" value="1"/>
</dbReference>
<reference evidence="3 4" key="1">
    <citation type="submission" date="2020-09" db="EMBL/GenBank/DDBJ databases">
        <title>TT11 complete genome.</title>
        <authorList>
            <person name="Wu Z."/>
        </authorList>
    </citation>
    <scope>NUCLEOTIDE SEQUENCE [LARGE SCALE GENOMIC DNA]</scope>
    <source>
        <strain evidence="3 4">TT11</strain>
    </source>
</reference>
<comment type="caution">
    <text evidence="3">The sequence shown here is derived from an EMBL/GenBank/DDBJ whole genome shotgun (WGS) entry which is preliminary data.</text>
</comment>
<dbReference type="Proteomes" id="UP000600588">
    <property type="component" value="Unassembled WGS sequence"/>
</dbReference>
<name>A0A8J6Q9A2_9FLAO</name>
<accession>A0A8J6Q9A2</accession>
<sequence length="306" mass="35080">MKIIEKALAFVGLLSLCALFIYALQDAPTDENFEKKLINDYNVYALQVPENLDFAGEPVPLNNPDILERMDRELLVNTYWQSNGLLMFKRAHKYFPVIEPILKKNGVPDDFKYLAVIESGLTNAVSPAGARGIWQIMPATARENGLEVNDNVDERYHLEKSTEVACKYLLDAKENLGSWTLAAAAYNAGNAGVSRRLKEQNVDDYYDLLLGEETGRYMFRIIALKEILSHPNKYGFNFREKDLYTDVPTYKVEVDTAVTDFTKFAESFGINYKILKLHNPWLREPHLNNKSRKLYHIDIPKKGIYQ</sequence>
<organism evidence="3 4">
    <name type="scientific">Aestuariibaculum sediminum</name>
    <dbReference type="NCBI Taxonomy" id="2770637"/>
    <lineage>
        <taxon>Bacteria</taxon>
        <taxon>Pseudomonadati</taxon>
        <taxon>Bacteroidota</taxon>
        <taxon>Flavobacteriia</taxon>
        <taxon>Flavobacteriales</taxon>
        <taxon>Flavobacteriaceae</taxon>
    </lineage>
</organism>
<feature type="domain" description="Transglycosylase SLT" evidence="2">
    <location>
        <begin position="99"/>
        <end position="202"/>
    </location>
</feature>
<dbReference type="RefSeq" id="WP_188230086.1">
    <property type="nucleotide sequence ID" value="NZ_JACVXB010000003.1"/>
</dbReference>
<dbReference type="Gene3D" id="1.10.530.10">
    <property type="match status" value="1"/>
</dbReference>
<evidence type="ECO:0000256" key="1">
    <source>
        <dbReference type="ARBA" id="ARBA00007734"/>
    </source>
</evidence>
<comment type="similarity">
    <text evidence="1">Belongs to the transglycosylase Slt family.</text>
</comment>
<dbReference type="SUPFAM" id="SSF53955">
    <property type="entry name" value="Lysozyme-like"/>
    <property type="match status" value="1"/>
</dbReference>
<dbReference type="InterPro" id="IPR008258">
    <property type="entry name" value="Transglycosylase_SLT_dom_1"/>
</dbReference>
<protein>
    <submittedName>
        <fullName evidence="3">Lytic transglycosylase domain-containing protein</fullName>
    </submittedName>
</protein>
<gene>
    <name evidence="3" type="ORF">ICJ83_09165</name>
</gene>
<evidence type="ECO:0000313" key="4">
    <source>
        <dbReference type="Proteomes" id="UP000600588"/>
    </source>
</evidence>
<dbReference type="PANTHER" id="PTHR37423:SF2">
    <property type="entry name" value="MEMBRANE-BOUND LYTIC MUREIN TRANSGLYCOSYLASE C"/>
    <property type="match status" value="1"/>
</dbReference>
<evidence type="ECO:0000313" key="3">
    <source>
        <dbReference type="EMBL" id="MBD0832302.1"/>
    </source>
</evidence>
<proteinExistence type="inferred from homology"/>
<dbReference type="InterPro" id="IPR023346">
    <property type="entry name" value="Lysozyme-like_dom_sf"/>
</dbReference>
<keyword evidence="4" id="KW-1185">Reference proteome</keyword>
<dbReference type="AlphaFoldDB" id="A0A8J6Q9A2"/>